<dbReference type="Pfam" id="PF08808">
    <property type="entry name" value="RES"/>
    <property type="match status" value="1"/>
</dbReference>
<evidence type="ECO:0000259" key="1">
    <source>
        <dbReference type="SMART" id="SM00953"/>
    </source>
</evidence>
<comment type="caution">
    <text evidence="2">The sequence shown here is derived from an EMBL/GenBank/DDBJ whole genome shotgun (WGS) entry which is preliminary data.</text>
</comment>
<sequence>MTQHLIPVSGVFYRLVFSTTRNAPITAAKTPQGRFHYNGQSALYMSPTKEWAAKALKVYVRPDDPPREFISLNVTGAKILDLRKASVREAFQIRLPDIRAHWREETANGSPGSSWKVSDRARELQADGLFYPSRTEQARWNLVLFRWNKAGAPSVEYTD</sequence>
<proteinExistence type="predicted"/>
<gene>
    <name evidence="2" type="ORF">ACFFUT_17025</name>
</gene>
<evidence type="ECO:0000313" key="2">
    <source>
        <dbReference type="EMBL" id="MFB9233499.1"/>
    </source>
</evidence>
<protein>
    <submittedName>
        <fullName evidence="2">RES family NAD+ phosphorylase</fullName>
    </submittedName>
</protein>
<organism evidence="2 3">
    <name type="scientific">Pseudohalocynthiibacter aestuariivivens</name>
    <dbReference type="NCBI Taxonomy" id="1591409"/>
    <lineage>
        <taxon>Bacteria</taxon>
        <taxon>Pseudomonadati</taxon>
        <taxon>Pseudomonadota</taxon>
        <taxon>Alphaproteobacteria</taxon>
        <taxon>Rhodobacterales</taxon>
        <taxon>Paracoccaceae</taxon>
        <taxon>Pseudohalocynthiibacter</taxon>
    </lineage>
</organism>
<dbReference type="Proteomes" id="UP001589683">
    <property type="component" value="Unassembled WGS sequence"/>
</dbReference>
<dbReference type="InterPro" id="IPR014914">
    <property type="entry name" value="RES_dom"/>
</dbReference>
<feature type="domain" description="RES" evidence="1">
    <location>
        <begin position="24"/>
        <end position="156"/>
    </location>
</feature>
<keyword evidence="3" id="KW-1185">Reference proteome</keyword>
<dbReference type="SMART" id="SM00953">
    <property type="entry name" value="RES"/>
    <property type="match status" value="1"/>
</dbReference>
<reference evidence="2 3" key="1">
    <citation type="submission" date="2024-09" db="EMBL/GenBank/DDBJ databases">
        <authorList>
            <person name="Sun Q."/>
            <person name="Mori K."/>
        </authorList>
    </citation>
    <scope>NUCLEOTIDE SEQUENCE [LARGE SCALE GENOMIC DNA]</scope>
    <source>
        <strain evidence="2 3">CECT 8726</strain>
    </source>
</reference>
<accession>A0ABV5JJC0</accession>
<name>A0ABV5JJC0_9RHOB</name>
<dbReference type="EMBL" id="JBHMEA010000049">
    <property type="protein sequence ID" value="MFB9233499.1"/>
    <property type="molecule type" value="Genomic_DNA"/>
</dbReference>
<evidence type="ECO:0000313" key="3">
    <source>
        <dbReference type="Proteomes" id="UP001589683"/>
    </source>
</evidence>
<dbReference type="RefSeq" id="WP_213888405.1">
    <property type="nucleotide sequence ID" value="NZ_JAGFNU010000003.1"/>
</dbReference>